<evidence type="ECO:0000256" key="1">
    <source>
        <dbReference type="ARBA" id="ARBA00009417"/>
    </source>
</evidence>
<dbReference type="AlphaFoldDB" id="A0ABD5VN85"/>
<evidence type="ECO:0000256" key="4">
    <source>
        <dbReference type="SAM" id="MobiDB-lite"/>
    </source>
</evidence>
<dbReference type="SMART" id="SM00382">
    <property type="entry name" value="AAA"/>
    <property type="match status" value="1"/>
</dbReference>
<evidence type="ECO:0000256" key="2">
    <source>
        <dbReference type="ARBA" id="ARBA00022741"/>
    </source>
</evidence>
<reference evidence="6 7" key="1">
    <citation type="journal article" date="2019" name="Int. J. Syst. Evol. Microbiol.">
        <title>The Global Catalogue of Microorganisms (GCM) 10K type strain sequencing project: providing services to taxonomists for standard genome sequencing and annotation.</title>
        <authorList>
            <consortium name="The Broad Institute Genomics Platform"/>
            <consortium name="The Broad Institute Genome Sequencing Center for Infectious Disease"/>
            <person name="Wu L."/>
            <person name="Ma J."/>
        </authorList>
    </citation>
    <scope>NUCLEOTIDE SEQUENCE [LARGE SCALE GENOMIC DNA]</scope>
    <source>
        <strain evidence="6 7">GX26</strain>
    </source>
</reference>
<comment type="caution">
    <text evidence="6">The sequence shown here is derived from an EMBL/GenBank/DDBJ whole genome shotgun (WGS) entry which is preliminary data.</text>
</comment>
<gene>
    <name evidence="6" type="ORF">ACFQGB_18980</name>
</gene>
<feature type="region of interest" description="Disordered" evidence="4">
    <location>
        <begin position="59"/>
        <end position="89"/>
    </location>
</feature>
<organism evidence="6 7">
    <name type="scientific">Halorubellus litoreus</name>
    <dbReference type="NCBI Taxonomy" id="755308"/>
    <lineage>
        <taxon>Archaea</taxon>
        <taxon>Methanobacteriati</taxon>
        <taxon>Methanobacteriota</taxon>
        <taxon>Stenosarchaea group</taxon>
        <taxon>Halobacteria</taxon>
        <taxon>Halobacteriales</taxon>
        <taxon>Halorubellaceae</taxon>
        <taxon>Halorubellus</taxon>
    </lineage>
</organism>
<dbReference type="SUPFAM" id="SSF52540">
    <property type="entry name" value="P-loop containing nucleoside triphosphate hydrolases"/>
    <property type="match status" value="1"/>
</dbReference>
<feature type="domain" description="AAA+ ATPase" evidence="5">
    <location>
        <begin position="137"/>
        <end position="290"/>
    </location>
</feature>
<accession>A0ABD5VN85</accession>
<evidence type="ECO:0000313" key="7">
    <source>
        <dbReference type="Proteomes" id="UP001596395"/>
    </source>
</evidence>
<dbReference type="GO" id="GO:0005524">
    <property type="term" value="F:ATP binding"/>
    <property type="evidence" value="ECO:0007669"/>
    <property type="project" value="UniProtKB-KW"/>
</dbReference>
<evidence type="ECO:0000256" key="3">
    <source>
        <dbReference type="ARBA" id="ARBA00022840"/>
    </source>
</evidence>
<proteinExistence type="inferred from homology"/>
<protein>
    <submittedName>
        <fullName evidence="6">MoxR family ATPase</fullName>
    </submittedName>
</protein>
<dbReference type="Gene3D" id="3.40.50.300">
    <property type="entry name" value="P-loop containing nucleotide triphosphate hydrolases"/>
    <property type="match status" value="1"/>
</dbReference>
<sequence>MTDPDSRPIAAVAASYVADAATPPRRSDVVDHVSAAVDGAAPDAVSECLAVLCTPLDDRDDPRLSLRPADGHHDATAGPSDPPQEAGARTDDRFGHLAVLEDVGHREVPSVPADGYYERETVADKTDVQVVTRALEAGMNVILNGPPGVGKSYLAKYLCARTNRPLYRVTLSETTYREDLLGHLQLVSAPGGESVTSWVDGPLTRAVRAGGVLLLDEINAADANTAAALNAVMEREGTRSLTIPQTGEVVDPHEEFRVIATANPGYQGTYEQNTAFEGRFRHVELDYLPTEVEVEILFERTDLDRRKRAEVESLVEFAGRLREAYVAGELTTPITTRELVRIATFMEDGFMDMRTATESELLARVDDHDESLVATLLEKSL</sequence>
<evidence type="ECO:0000313" key="6">
    <source>
        <dbReference type="EMBL" id="MFC6954954.1"/>
    </source>
</evidence>
<dbReference type="InterPro" id="IPR050764">
    <property type="entry name" value="CbbQ/NirQ/NorQ/GpvN"/>
</dbReference>
<dbReference type="InterPro" id="IPR027417">
    <property type="entry name" value="P-loop_NTPase"/>
</dbReference>
<dbReference type="RefSeq" id="WP_336351892.1">
    <property type="nucleotide sequence ID" value="NZ_JAZAQL010000004.1"/>
</dbReference>
<dbReference type="Pfam" id="PF08406">
    <property type="entry name" value="CbbQ_C"/>
    <property type="match status" value="1"/>
</dbReference>
<keyword evidence="3" id="KW-0067">ATP-binding</keyword>
<feature type="compositionally biased region" description="Basic and acidic residues" evidence="4">
    <location>
        <begin position="59"/>
        <end position="75"/>
    </location>
</feature>
<dbReference type="PANTHER" id="PTHR42759">
    <property type="entry name" value="MOXR FAMILY PROTEIN"/>
    <property type="match status" value="1"/>
</dbReference>
<dbReference type="Proteomes" id="UP001596395">
    <property type="component" value="Unassembled WGS sequence"/>
</dbReference>
<comment type="similarity">
    <text evidence="1">Belongs to the CbbQ/NirQ/NorQ/GpvN family.</text>
</comment>
<name>A0ABD5VN85_9EURY</name>
<dbReference type="EMBL" id="JBHSXN010000004">
    <property type="protein sequence ID" value="MFC6954954.1"/>
    <property type="molecule type" value="Genomic_DNA"/>
</dbReference>
<dbReference type="PANTHER" id="PTHR42759:SF1">
    <property type="entry name" value="MAGNESIUM-CHELATASE SUBUNIT CHLD"/>
    <property type="match status" value="1"/>
</dbReference>
<keyword evidence="7" id="KW-1185">Reference proteome</keyword>
<keyword evidence="2" id="KW-0547">Nucleotide-binding</keyword>
<dbReference type="InterPro" id="IPR011704">
    <property type="entry name" value="ATPase_dyneun-rel_AAA"/>
</dbReference>
<dbReference type="InterPro" id="IPR003593">
    <property type="entry name" value="AAA+_ATPase"/>
</dbReference>
<dbReference type="Pfam" id="PF07728">
    <property type="entry name" value="AAA_5"/>
    <property type="match status" value="1"/>
</dbReference>
<evidence type="ECO:0000259" key="5">
    <source>
        <dbReference type="SMART" id="SM00382"/>
    </source>
</evidence>
<dbReference type="InterPro" id="IPR013615">
    <property type="entry name" value="CbbQ_C"/>
</dbReference>